<dbReference type="EMBL" id="BK016136">
    <property type="protein sequence ID" value="DAF97875.1"/>
    <property type="molecule type" value="Genomic_DNA"/>
</dbReference>
<sequence>MAFQFNGLYNLISKNKDIIFDSYGNNNNLEDINGCVYRYRNNSIIAITKSGEFYSLDKDDEIFKLDFNYNIDSIELTDDINLVMIFMRLYENELSKCKVKLPGMFSYIKNHRNDTFGEANYFDRLKYNNTYYKITGGMIIAESDFGLYGLLEDDSLVVLDLNEEPVRNVDIDEDNRIATAFLDLIRNNWIAIDCNV</sequence>
<accession>A0A8S5UTV2</accession>
<name>A0A8S5UTV2_9CAUD</name>
<protein>
    <submittedName>
        <fullName evidence="1">Uncharacterized protein</fullName>
    </submittedName>
</protein>
<evidence type="ECO:0000313" key="1">
    <source>
        <dbReference type="EMBL" id="DAF97875.1"/>
    </source>
</evidence>
<organism evidence="1">
    <name type="scientific">Myoviridae sp. ctYA416</name>
    <dbReference type="NCBI Taxonomy" id="2825125"/>
    <lineage>
        <taxon>Viruses</taxon>
        <taxon>Duplodnaviria</taxon>
        <taxon>Heunggongvirae</taxon>
        <taxon>Uroviricota</taxon>
        <taxon>Caudoviricetes</taxon>
    </lineage>
</organism>
<reference evidence="1" key="1">
    <citation type="journal article" date="2021" name="Proc. Natl. Acad. Sci. U.S.A.">
        <title>A Catalog of Tens of Thousands of Viruses from Human Metagenomes Reveals Hidden Associations with Chronic Diseases.</title>
        <authorList>
            <person name="Tisza M.J."/>
            <person name="Buck C.B."/>
        </authorList>
    </citation>
    <scope>NUCLEOTIDE SEQUENCE</scope>
    <source>
        <strain evidence="1">CtYA416</strain>
    </source>
</reference>
<proteinExistence type="predicted"/>